<dbReference type="GO" id="GO:0043024">
    <property type="term" value="F:ribosomal small subunit binding"/>
    <property type="evidence" value="ECO:0007669"/>
    <property type="project" value="TreeGrafter"/>
</dbReference>
<gene>
    <name evidence="2" type="ORF">DNL40_02075</name>
</gene>
<protein>
    <recommendedName>
        <fullName evidence="1">G domain-containing protein</fullName>
    </recommendedName>
</protein>
<dbReference type="Gene3D" id="3.40.50.300">
    <property type="entry name" value="P-loop containing nucleotide triphosphate hydrolases"/>
    <property type="match status" value="1"/>
</dbReference>
<dbReference type="GO" id="GO:0005525">
    <property type="term" value="F:GTP binding"/>
    <property type="evidence" value="ECO:0007669"/>
    <property type="project" value="InterPro"/>
</dbReference>
<reference evidence="2 3" key="1">
    <citation type="submission" date="2018-06" db="EMBL/GenBank/DDBJ databases">
        <title>Whole genome sequencing of a novel hydrocarbon degrading bacterial strain, PW21 isolated from oil contaminated produced water sample.</title>
        <authorList>
            <person name="Nagkirti P."/>
            <person name="Shaikh A."/>
            <person name="Gowdaman V."/>
            <person name="Engineer A.E."/>
            <person name="Dagar S."/>
            <person name="Dhakephalkar P.K."/>
        </authorList>
    </citation>
    <scope>NUCLEOTIDE SEQUENCE [LARGE SCALE GENOMIC DNA]</scope>
    <source>
        <strain evidence="2 3">PW21</strain>
    </source>
</reference>
<dbReference type="InterPro" id="IPR027417">
    <property type="entry name" value="P-loop_NTPase"/>
</dbReference>
<comment type="caution">
    <text evidence="2">The sequence shown here is derived from an EMBL/GenBank/DDBJ whole genome shotgun (WGS) entry which is preliminary data.</text>
</comment>
<dbReference type="Proteomes" id="UP000248783">
    <property type="component" value="Unassembled WGS sequence"/>
</dbReference>
<evidence type="ECO:0000259" key="1">
    <source>
        <dbReference type="Pfam" id="PF01926"/>
    </source>
</evidence>
<dbReference type="PANTHER" id="PTHR42698">
    <property type="entry name" value="GTPASE ERA"/>
    <property type="match status" value="1"/>
</dbReference>
<feature type="domain" description="G" evidence="1">
    <location>
        <begin position="83"/>
        <end position="186"/>
    </location>
</feature>
<dbReference type="GO" id="GO:0000028">
    <property type="term" value="P:ribosomal small subunit assembly"/>
    <property type="evidence" value="ECO:0007669"/>
    <property type="project" value="TreeGrafter"/>
</dbReference>
<dbReference type="PANTHER" id="PTHR42698:SF1">
    <property type="entry name" value="GTPASE ERA, MITOCHONDRIAL"/>
    <property type="match status" value="1"/>
</dbReference>
<dbReference type="GO" id="GO:0019843">
    <property type="term" value="F:rRNA binding"/>
    <property type="evidence" value="ECO:0007669"/>
    <property type="project" value="TreeGrafter"/>
</dbReference>
<dbReference type="SUPFAM" id="SSF52540">
    <property type="entry name" value="P-loop containing nucleoside triphosphate hydrolases"/>
    <property type="match status" value="1"/>
</dbReference>
<name>A0A2W5YJ44_9MICO</name>
<dbReference type="GO" id="GO:0005829">
    <property type="term" value="C:cytosol"/>
    <property type="evidence" value="ECO:0007669"/>
    <property type="project" value="TreeGrafter"/>
</dbReference>
<dbReference type="AlphaFoldDB" id="A0A2W5YJ44"/>
<dbReference type="EMBL" id="QKWH01000001">
    <property type="protein sequence ID" value="PZR55181.1"/>
    <property type="molecule type" value="Genomic_DNA"/>
</dbReference>
<dbReference type="RefSeq" id="WP_111249545.1">
    <property type="nucleotide sequence ID" value="NZ_QKWH01000001.1"/>
</dbReference>
<evidence type="ECO:0000313" key="3">
    <source>
        <dbReference type="Proteomes" id="UP000248783"/>
    </source>
</evidence>
<dbReference type="InterPro" id="IPR006073">
    <property type="entry name" value="GTP-bd"/>
</dbReference>
<organism evidence="2 3">
    <name type="scientific">Xylanimonas oleitrophica</name>
    <dbReference type="NCBI Taxonomy" id="2607479"/>
    <lineage>
        <taxon>Bacteria</taxon>
        <taxon>Bacillati</taxon>
        <taxon>Actinomycetota</taxon>
        <taxon>Actinomycetes</taxon>
        <taxon>Micrococcales</taxon>
        <taxon>Promicromonosporaceae</taxon>
        <taxon>Xylanimonas</taxon>
    </lineage>
</organism>
<dbReference type="Pfam" id="PF01926">
    <property type="entry name" value="MMR_HSR1"/>
    <property type="match status" value="1"/>
</dbReference>
<evidence type="ECO:0000313" key="2">
    <source>
        <dbReference type="EMBL" id="PZR55181.1"/>
    </source>
</evidence>
<proteinExistence type="predicted"/>
<keyword evidence="3" id="KW-1185">Reference proteome</keyword>
<accession>A0A2W5YJ44</accession>
<dbReference type="InterPro" id="IPR005662">
    <property type="entry name" value="GTPase_Era-like"/>
</dbReference>
<sequence>MTLPLGSRAARQVAGRPDPAVADELGITVYDVARDLRRDVDAVRLPLPIDGASAAESSRGRLLAQLDEHLLPRLRELSSPAVVVVAGSTGAGKSTLYNSLLGEEISQAGVLRPTTREPVLAFNPADIEVIQPGPVTEASRVVYHDGVPRGTALLDAPDLDSFLSENRSTAQQLLEAADLWLFVTTASRYGDALPWQALARATERGASVAMVLNRVPPETLTTIRADLLQRLREHGMTDVPLFVVPDVGPHEGLLDAQVVQPVRRWLALLAGPERSRAVIVRTLKGALGALPAWVTSLADAVDAQGEAADHLRAVVEHERPAARKLARDGVEAGVVAGAAVEARWRELSGTAKVDRVKVKDGAVRSLRRTGRRREDALRTLRSDVEAAAVRTLEAAGARVEERLRAVLTGPGAPAGGTAVVPETAERATAREAAVATAVEGWSASAEQVVELLGTGETAARASAAVKAFGPHGLGTLLLAAAAGSDDAARLLVRVLGDLHTEAVEALREDLADRAATTVDAELDAVVANLDSPNLAQDAASGLRVRLAELRRLT</sequence>